<feature type="compositionally biased region" description="Low complexity" evidence="3">
    <location>
        <begin position="89"/>
        <end position="214"/>
    </location>
</feature>
<keyword evidence="1" id="KW-0808">Transferase</keyword>
<dbReference type="InterPro" id="IPR029044">
    <property type="entry name" value="Nucleotide-diphossugar_trans"/>
</dbReference>
<dbReference type="PRINTS" id="PR00959">
    <property type="entry name" value="MEVGALKINASE"/>
</dbReference>
<feature type="compositionally biased region" description="Basic and acidic residues" evidence="3">
    <location>
        <begin position="1706"/>
        <end position="1716"/>
    </location>
</feature>
<dbReference type="SUPFAM" id="SSF53448">
    <property type="entry name" value="Nucleotide-diphospho-sugar transferases"/>
    <property type="match status" value="1"/>
</dbReference>
<dbReference type="GO" id="GO:0005524">
    <property type="term" value="F:ATP binding"/>
    <property type="evidence" value="ECO:0007669"/>
    <property type="project" value="InterPro"/>
</dbReference>
<dbReference type="Proteomes" id="UP000186817">
    <property type="component" value="Unassembled WGS sequence"/>
</dbReference>
<keyword evidence="6" id="KW-1185">Reference proteome</keyword>
<dbReference type="GO" id="GO:0003983">
    <property type="term" value="F:UTP:glucose-1-phosphate uridylyltransferase activity"/>
    <property type="evidence" value="ECO:0007669"/>
    <property type="project" value="InterPro"/>
</dbReference>
<dbReference type="CDD" id="cd05403">
    <property type="entry name" value="NT_KNTase_like"/>
    <property type="match status" value="1"/>
</dbReference>
<sequence length="2078" mass="225971">MLEQLHSSSAASWWTRGRLGSKATSATSPGSADVEMGRFTQKWLVVWLLLQALSFSAEAQETSIADIGSYGRCPMSVFNTGRAPPLCDTTSTTTTSSTTFSSSTTVSSTTQTTSSSTTTETTSSSSTQTTKTTSSTSSASSSTTMTASLTVTSRTHTTTSRSSTSTLSTTHTSLTSTRSSTTTATTTSTTRSSTVSTTLTSVTSTSSSITSSSSTLTTRTTTTTFTNTTTTSTTYLGTTGTTTTLTESTTSVSSTTETATTSTATSLTTSGTTTSRTSTSITTMTLSSSTTTSSTTLSTSTITRTGTTVTGTGTSSTISSTSSTSITTSQTTTTVLPQPCGNACPLYAISGCLNMMPGEVCVPDILVDPCVEYTTTFSLSCPQDNVDLSYVPDIVEPFPTTRCRVCGVGRIEKDEDEREGYFLADLYFGQNSVETVINEDPITEYRVYIVDSLRRRLMPQPVATVPKRPEEEASCCRVDAYRAHISTMLPAGSERFMVVPVTLYGHELSAGVTSDVIEDIATEGPHFLGTMPATNFSFLVHTAVDVQLGDGTLALSSRMGHEERMPCRELRLLRPGVIVVPIRHPTELLLGMEYEVSVQGECFVHRNATILPFDPMVESSDDQTIELFVTGRICLFGEHSDWAGGYRRFNSEVVPGCALVCGTDQGLYARARRLLGEGSRRLLYRSSDGNSIQLDLDDETGLRETAQSPSTFAYIAGCVLELGKHFRVGGAEIVNYKSDLPIKKGLSSSAAICVLTVRALNQLYDLKLTTHGEMDIAYRGEINTPSRCGRLDQCVAFGRRVTKMIFDSDLLSTESVRAAATIYMVVVDLCAKKDTKEILKCLNEAYPFPRGDSDRALHALLGEVNQRVCQDAQQILAEEKDGRVAAEKLGEAMTEAQRRWDEIAVPLCPHELTAPALHRLLTYPELKKYITGGKGVGSQGDGSAQLVCRSKADQEEVVRIVKSLGMEPLELTIPEQKAVRTAIVPIAGACPGIWPATKCVGPWLFPVRSRGLVKPAIAWLCEEMSAAGIEKILLVVNHTTEVEMTKLFKQREEVSVLNGVGMQMEDYDEVLLAIGKKISFVRQEKPSSIRDALLLCEREVAGEPFLLAWGDHFSRSTSSDHRSVVAQLLEAFNGRPLAAMHCVDKDSLWRLHMQGAPIAAAPAAGSKDAWAGEGSSLSTASQAGQTLHRDTRCLFPFVAHAQYKDRQGGTLLNTISKLASMNHCVCTGERLARLAEKPTREFAEEHLVTSVLPEGLFLTSFGQYVLTPSVFRALRSSKAGHFTEALDQLRQSEGVFGVLIEGMRWDLGTMQTYVQCLQAQAQDDAISPVHGLRLRTEDPENATEDASGPRLVDATSTNPLSGALTMMTEFHFLFDEVALRGPGRLSVVRLADQERGPAAVVDTMPEIVQHPYLPGMVIVRPSIGLEMGASYEVVFGPGALQDRRGNLAHSSKEYEAPGEWEHRVSCFRGRCPDGPIFGLDDFTVRVPAQGGVQDPRPPELTWALYPAPEQAIFRQENLVLQFSSVVSPHPMGSVVELCWNWTVHDVCPLKQTFQHKDMLFVGDKVIINPPEDLVPGFSYNVSIQSGVISNFEGLRATAAGQFQYTFSVLAESLNIRDILRSPAASPTKIGCKYDLIALKAAMIQPTPGWGSFEELLDIAANWPQSRSNRRANEHNGNNEAYWQKRGYDGRPDDWEERFAAIRAERQKAGRLEHETNHAASRSPDQKSAASRDTVKVIEATREALAPQAQVIVAGSRAKKTDLATSDQDYYIDWETSVTLQNRDELQEELEKRFLGAVEVTKHGTLRVPGESGQLCITFAHALFYDESFEACDVSLIKRQAWRCISGFPVKERARLDKDAFKGNTPAQQAVRVPWQIPGTQGICEPENPSPGICGPRLKVQEEQLGRHPNAGFYDLARETLDALGLRRHDLSNEDVFDRSPPELVAVEVDCSNISAPGEPEDWPGCAVWYRLQQQIVGEAEKWGLADNAPPSAMPAGARFRFYFREPVQILGRNAAVLAAEPLEKEPLSPEQVPAMVGTAEEDGVLVVVPELLPGELYTLQVGSGLADLATGPVAVAEN</sequence>
<name>A0A1Q9DRI1_SYMMI</name>
<feature type="region of interest" description="Disordered" evidence="3">
    <location>
        <begin position="1706"/>
        <end position="1731"/>
    </location>
</feature>
<protein>
    <recommendedName>
        <fullName evidence="4">GHMP kinase N-terminal domain-containing protein</fullName>
    </recommendedName>
</protein>
<organism evidence="5 6">
    <name type="scientific">Symbiodinium microadriaticum</name>
    <name type="common">Dinoflagellate</name>
    <name type="synonym">Zooxanthella microadriatica</name>
    <dbReference type="NCBI Taxonomy" id="2951"/>
    <lineage>
        <taxon>Eukaryota</taxon>
        <taxon>Sar</taxon>
        <taxon>Alveolata</taxon>
        <taxon>Dinophyceae</taxon>
        <taxon>Suessiales</taxon>
        <taxon>Symbiodiniaceae</taxon>
        <taxon>Symbiodinium</taxon>
    </lineage>
</organism>
<feature type="region of interest" description="Disordered" evidence="3">
    <location>
        <begin position="304"/>
        <end position="324"/>
    </location>
</feature>
<dbReference type="InterPro" id="IPR014721">
    <property type="entry name" value="Ribsml_uS5_D2-typ_fold_subgr"/>
</dbReference>
<evidence type="ECO:0000256" key="1">
    <source>
        <dbReference type="ARBA" id="ARBA00022679"/>
    </source>
</evidence>
<feature type="region of interest" description="Disordered" evidence="3">
    <location>
        <begin position="245"/>
        <end position="285"/>
    </location>
</feature>
<proteinExistence type="predicted"/>
<keyword evidence="2" id="KW-0548">Nucleotidyltransferase</keyword>
<feature type="domain" description="GHMP kinase N-terminal" evidence="4">
    <location>
        <begin position="714"/>
        <end position="796"/>
    </location>
</feature>
<dbReference type="Gene3D" id="3.90.550.10">
    <property type="entry name" value="Spore Coat Polysaccharide Biosynthesis Protein SpsA, Chain A"/>
    <property type="match status" value="2"/>
</dbReference>
<dbReference type="Gene3D" id="3.30.230.10">
    <property type="match status" value="1"/>
</dbReference>
<dbReference type="PANTHER" id="PTHR43197:SF1">
    <property type="entry name" value="UTP--GLUCOSE-1-PHOSPHATE URIDYLYLTRANSFERASE"/>
    <property type="match status" value="1"/>
</dbReference>
<accession>A0A1Q9DRI1</accession>
<dbReference type="InterPro" id="IPR005771">
    <property type="entry name" value="GalU_uridylyltTrfase_bac/arc"/>
</dbReference>
<dbReference type="InterPro" id="IPR006204">
    <property type="entry name" value="GHMP_kinase_N_dom"/>
</dbReference>
<evidence type="ECO:0000256" key="3">
    <source>
        <dbReference type="SAM" id="MobiDB-lite"/>
    </source>
</evidence>
<gene>
    <name evidence="5" type="ORF">AK812_SmicGene19817</name>
</gene>
<evidence type="ECO:0000256" key="2">
    <source>
        <dbReference type="ARBA" id="ARBA00022695"/>
    </source>
</evidence>
<dbReference type="GO" id="GO:0006011">
    <property type="term" value="P:UDP-alpha-D-glucose metabolic process"/>
    <property type="evidence" value="ECO:0007669"/>
    <property type="project" value="InterPro"/>
</dbReference>
<evidence type="ECO:0000313" key="5">
    <source>
        <dbReference type="EMBL" id="OLP97787.1"/>
    </source>
</evidence>
<evidence type="ECO:0000259" key="4">
    <source>
        <dbReference type="Pfam" id="PF00288"/>
    </source>
</evidence>
<dbReference type="SUPFAM" id="SSF54211">
    <property type="entry name" value="Ribosomal protein S5 domain 2-like"/>
    <property type="match status" value="1"/>
</dbReference>
<reference evidence="5 6" key="1">
    <citation type="submission" date="2016-02" db="EMBL/GenBank/DDBJ databases">
        <title>Genome analysis of coral dinoflagellate symbionts highlights evolutionary adaptations to a symbiotic lifestyle.</title>
        <authorList>
            <person name="Aranda M."/>
            <person name="Li Y."/>
            <person name="Liew Y.J."/>
            <person name="Baumgarten S."/>
            <person name="Simakov O."/>
            <person name="Wilson M."/>
            <person name="Piel J."/>
            <person name="Ashoor H."/>
            <person name="Bougouffa S."/>
            <person name="Bajic V.B."/>
            <person name="Ryu T."/>
            <person name="Ravasi T."/>
            <person name="Bayer T."/>
            <person name="Micklem G."/>
            <person name="Kim H."/>
            <person name="Bhak J."/>
            <person name="Lajeunesse T.C."/>
            <person name="Voolstra C.R."/>
        </authorList>
    </citation>
    <scope>NUCLEOTIDE SEQUENCE [LARGE SCALE GENOMIC DNA]</scope>
    <source>
        <strain evidence="5 6">CCMP2467</strain>
    </source>
</reference>
<comment type="caution">
    <text evidence="5">The sequence shown here is derived from an EMBL/GenBank/DDBJ whole genome shotgun (WGS) entry which is preliminary data.</text>
</comment>
<feature type="region of interest" description="Disordered" evidence="3">
    <location>
        <begin position="82"/>
        <end position="214"/>
    </location>
</feature>
<evidence type="ECO:0000313" key="6">
    <source>
        <dbReference type="Proteomes" id="UP000186817"/>
    </source>
</evidence>
<dbReference type="InterPro" id="IPR020568">
    <property type="entry name" value="Ribosomal_Su5_D2-typ_SF"/>
</dbReference>
<dbReference type="Pfam" id="PF00288">
    <property type="entry name" value="GHMP_kinases_N"/>
    <property type="match status" value="1"/>
</dbReference>
<dbReference type="OrthoDB" id="437240at2759"/>
<dbReference type="EMBL" id="LSRX01000421">
    <property type="protein sequence ID" value="OLP97787.1"/>
    <property type="molecule type" value="Genomic_DNA"/>
</dbReference>
<feature type="region of interest" description="Disordered" evidence="3">
    <location>
        <begin position="1336"/>
        <end position="1355"/>
    </location>
</feature>
<dbReference type="PANTHER" id="PTHR43197">
    <property type="entry name" value="UTP--GLUCOSE-1-PHOSPHATE URIDYLYLTRANSFERASE"/>
    <property type="match status" value="1"/>
</dbReference>